<dbReference type="Pfam" id="PF19834">
    <property type="entry name" value="DUF6314"/>
    <property type="match status" value="1"/>
</dbReference>
<organism evidence="2 3">
    <name type="scientific">Aspergillus steynii IBT 23096</name>
    <dbReference type="NCBI Taxonomy" id="1392250"/>
    <lineage>
        <taxon>Eukaryota</taxon>
        <taxon>Fungi</taxon>
        <taxon>Dikarya</taxon>
        <taxon>Ascomycota</taxon>
        <taxon>Pezizomycotina</taxon>
        <taxon>Eurotiomycetes</taxon>
        <taxon>Eurotiomycetidae</taxon>
        <taxon>Eurotiales</taxon>
        <taxon>Aspergillaceae</taxon>
        <taxon>Aspergillus</taxon>
        <taxon>Aspergillus subgen. Circumdati</taxon>
    </lineage>
</organism>
<comment type="caution">
    <text evidence="2">The sequence shown here is derived from an EMBL/GenBank/DDBJ whole genome shotgun (WGS) entry which is preliminary data.</text>
</comment>
<dbReference type="EMBL" id="MSFO01000008">
    <property type="protein sequence ID" value="PLB45296.1"/>
    <property type="molecule type" value="Genomic_DNA"/>
</dbReference>
<dbReference type="RefSeq" id="XP_024700598.1">
    <property type="nucleotide sequence ID" value="XM_024843181.1"/>
</dbReference>
<reference evidence="2 3" key="1">
    <citation type="submission" date="2016-12" db="EMBL/GenBank/DDBJ databases">
        <title>The genomes of Aspergillus section Nigri reveals drivers in fungal speciation.</title>
        <authorList>
            <consortium name="DOE Joint Genome Institute"/>
            <person name="Vesth T.C."/>
            <person name="Nybo J."/>
            <person name="Theobald S."/>
            <person name="Brandl J."/>
            <person name="Frisvad J.C."/>
            <person name="Nielsen K.F."/>
            <person name="Lyhne E.K."/>
            <person name="Kogle M.E."/>
            <person name="Kuo A."/>
            <person name="Riley R."/>
            <person name="Clum A."/>
            <person name="Nolan M."/>
            <person name="Lipzen A."/>
            <person name="Salamov A."/>
            <person name="Henrissat B."/>
            <person name="Wiebenga A."/>
            <person name="De Vries R.P."/>
            <person name="Grigoriev I.V."/>
            <person name="Mortensen U.H."/>
            <person name="Andersen M.R."/>
            <person name="Baker S.E."/>
        </authorList>
    </citation>
    <scope>NUCLEOTIDE SEQUENCE [LARGE SCALE GENOMIC DNA]</scope>
    <source>
        <strain evidence="2 3">IBT 23096</strain>
    </source>
</reference>
<name>A0A2I2FXI9_9EURO</name>
<dbReference type="GeneID" id="36550880"/>
<evidence type="ECO:0000259" key="1">
    <source>
        <dbReference type="Pfam" id="PF19834"/>
    </source>
</evidence>
<evidence type="ECO:0000313" key="3">
    <source>
        <dbReference type="Proteomes" id="UP000234275"/>
    </source>
</evidence>
<accession>A0A2I2FXI9</accession>
<gene>
    <name evidence="2" type="ORF">P170DRAFT_278939</name>
</gene>
<protein>
    <recommendedName>
        <fullName evidence="1">DUF6314 domain-containing protein</fullName>
    </recommendedName>
</protein>
<dbReference type="InterPro" id="IPR045632">
    <property type="entry name" value="DUF6314"/>
</dbReference>
<dbReference type="AlphaFoldDB" id="A0A2I2FXI9"/>
<evidence type="ECO:0000313" key="2">
    <source>
        <dbReference type="EMBL" id="PLB45296.1"/>
    </source>
</evidence>
<dbReference type="VEuPathDB" id="FungiDB:P170DRAFT_278939"/>
<sequence length="215" mass="24061">MSTDPAPTMPSNLLPQIFTSLGRSSRPWSLVRILKSTNAKDIQGELRGTATFRPLRAPSLDQQPDGTADMVYREEGEMPAILGLGSGLRFTKKYIWRMSESGRVSVWFAKVQKADAQDAHEEPDYLFHEFEVAAPASESTETPLVLAPIPPPDATFTTVVTARGNHLCINDMYHTAYAFRIRPDSGEVVSWSSRHVVKGPKKDQDIVNLYRREEE</sequence>
<dbReference type="STRING" id="1392250.A0A2I2FXI9"/>
<proteinExistence type="predicted"/>
<keyword evidence="3" id="KW-1185">Reference proteome</keyword>
<feature type="domain" description="DUF6314" evidence="1">
    <location>
        <begin position="28"/>
        <end position="212"/>
    </location>
</feature>
<dbReference type="Proteomes" id="UP000234275">
    <property type="component" value="Unassembled WGS sequence"/>
</dbReference>
<dbReference type="OrthoDB" id="66881at2759"/>